<evidence type="ECO:0000259" key="3">
    <source>
        <dbReference type="SMART" id="SM01003"/>
    </source>
</evidence>
<dbReference type="OrthoDB" id="9804592at2"/>
<sequence length="341" mass="38637">MLKKPFKTIGFVNSHKLGEKRIALLPKDIVELKHREALFFERNYGSDLNISDTEYAALGCQIVSRKVALAQDIVCDPKIGDATFIKDLHPGQTIFGWVHAVQNKEITDTLVANQLSAYAWEDMYEDNRHSYWRNNELAGEAAVMHAYQLNGVMPYDTKVAILGRGNTARGAQRILIGLGADVKVYNRKQEKLFQKEMTEFDVIVNAILWDTSRTDHLIYQKDLKQFKPGTLFIDVSCDEQGAIETTVPTSLNNPIYEVDGVVHYAVDHTPTIFYRSSSNAISSETANYIDKLVENRPNKILNNALIVDNGRIIDERINQFQHRSIHDSLIQSDRQDPASLV</sequence>
<keyword evidence="5" id="KW-1185">Reference proteome</keyword>
<dbReference type="RefSeq" id="WP_091898597.1">
    <property type="nucleotide sequence ID" value="NZ_FOSJ01000066.1"/>
</dbReference>
<reference evidence="5" key="1">
    <citation type="submission" date="2016-10" db="EMBL/GenBank/DDBJ databases">
        <authorList>
            <person name="Varghese N."/>
            <person name="Submissions S."/>
        </authorList>
    </citation>
    <scope>NUCLEOTIDE SEQUENCE [LARGE SCALE GENOMIC DNA]</scope>
    <source>
        <strain evidence="5">DSM 16108</strain>
    </source>
</reference>
<dbReference type="InterPro" id="IPR007698">
    <property type="entry name" value="AlaDH/PNT_NAD(H)-bd"/>
</dbReference>
<evidence type="ECO:0000313" key="4">
    <source>
        <dbReference type="EMBL" id="SFK65413.1"/>
    </source>
</evidence>
<dbReference type="InterPro" id="IPR036291">
    <property type="entry name" value="NAD(P)-bd_dom_sf"/>
</dbReference>
<keyword evidence="1" id="KW-0560">Oxidoreductase</keyword>
<dbReference type="CDD" id="cd12181">
    <property type="entry name" value="ceo_syn"/>
    <property type="match status" value="1"/>
</dbReference>
<dbReference type="PANTHER" id="PTHR42795:SF1">
    <property type="entry name" value="ALANINE DEHYDROGENASE"/>
    <property type="match status" value="1"/>
</dbReference>
<proteinExistence type="predicted"/>
<dbReference type="Pfam" id="PF05222">
    <property type="entry name" value="AlaDh_PNT_N"/>
    <property type="match status" value="1"/>
</dbReference>
<dbReference type="InterPro" id="IPR046951">
    <property type="entry name" value="CEOS"/>
</dbReference>
<name>A0A1I4BA65_9LACT</name>
<dbReference type="InterPro" id="IPR007886">
    <property type="entry name" value="AlaDH/PNT_N"/>
</dbReference>
<dbReference type="GO" id="GO:0000286">
    <property type="term" value="F:alanine dehydrogenase activity"/>
    <property type="evidence" value="ECO:0007669"/>
    <property type="project" value="TreeGrafter"/>
</dbReference>
<feature type="domain" description="Alanine dehydrogenase/pyridine nucleotide transhydrogenase NAD(H)-binding" evidence="2">
    <location>
        <begin position="143"/>
        <end position="265"/>
    </location>
</feature>
<dbReference type="SUPFAM" id="SSF52283">
    <property type="entry name" value="Formate/glycerate dehydrogenase catalytic domain-like"/>
    <property type="match status" value="1"/>
</dbReference>
<dbReference type="Pfam" id="PF01262">
    <property type="entry name" value="AlaDh_PNT_C"/>
    <property type="match status" value="1"/>
</dbReference>
<dbReference type="SMART" id="SM01003">
    <property type="entry name" value="AlaDh_PNT_N"/>
    <property type="match status" value="1"/>
</dbReference>
<dbReference type="GO" id="GO:0006524">
    <property type="term" value="P:alanine catabolic process"/>
    <property type="evidence" value="ECO:0007669"/>
    <property type="project" value="TreeGrafter"/>
</dbReference>
<evidence type="ECO:0000256" key="1">
    <source>
        <dbReference type="ARBA" id="ARBA00023002"/>
    </source>
</evidence>
<accession>A0A1I4BA65</accession>
<gene>
    <name evidence="4" type="ORF">SAMN04488569_10663</name>
</gene>
<dbReference type="GO" id="GO:0005886">
    <property type="term" value="C:plasma membrane"/>
    <property type="evidence" value="ECO:0007669"/>
    <property type="project" value="TreeGrafter"/>
</dbReference>
<evidence type="ECO:0000313" key="5">
    <source>
        <dbReference type="Proteomes" id="UP000199589"/>
    </source>
</evidence>
<dbReference type="GO" id="GO:0047126">
    <property type="term" value="F:N5-(carboxyethyl)ornithine synthase activity"/>
    <property type="evidence" value="ECO:0007669"/>
    <property type="project" value="InterPro"/>
</dbReference>
<dbReference type="EMBL" id="FOSJ01000066">
    <property type="protein sequence ID" value="SFK65413.1"/>
    <property type="molecule type" value="Genomic_DNA"/>
</dbReference>
<dbReference type="SMART" id="SM01002">
    <property type="entry name" value="AlaDh_PNT_C"/>
    <property type="match status" value="1"/>
</dbReference>
<dbReference type="Proteomes" id="UP000199589">
    <property type="component" value="Unassembled WGS sequence"/>
</dbReference>
<organism evidence="4 5">
    <name type="scientific">Marinilactibacillus piezotolerans</name>
    <dbReference type="NCBI Taxonomy" id="258723"/>
    <lineage>
        <taxon>Bacteria</taxon>
        <taxon>Bacillati</taxon>
        <taxon>Bacillota</taxon>
        <taxon>Bacilli</taxon>
        <taxon>Lactobacillales</taxon>
        <taxon>Carnobacteriaceae</taxon>
        <taxon>Marinilactibacillus</taxon>
    </lineage>
</organism>
<dbReference type="Gene3D" id="3.40.50.720">
    <property type="entry name" value="NAD(P)-binding Rossmann-like Domain"/>
    <property type="match status" value="4"/>
</dbReference>
<feature type="domain" description="Alanine dehydrogenase/pyridine nucleotide transhydrogenase N-terminal" evidence="3">
    <location>
        <begin position="10"/>
        <end position="138"/>
    </location>
</feature>
<dbReference type="SUPFAM" id="SSF51735">
    <property type="entry name" value="NAD(P)-binding Rossmann-fold domains"/>
    <property type="match status" value="1"/>
</dbReference>
<protein>
    <submittedName>
        <fullName evidence="4">N5-(Carboxyethyl)ornithine synthase</fullName>
    </submittedName>
</protein>
<evidence type="ECO:0000259" key="2">
    <source>
        <dbReference type="SMART" id="SM01002"/>
    </source>
</evidence>
<dbReference type="AlphaFoldDB" id="A0A1I4BA65"/>
<dbReference type="PANTHER" id="PTHR42795">
    <property type="entry name" value="ALANINE DEHYDROGENASE"/>
    <property type="match status" value="1"/>
</dbReference>